<feature type="domain" description="CCHC-type" evidence="3">
    <location>
        <begin position="37"/>
        <end position="50"/>
    </location>
</feature>
<dbReference type="InterPro" id="IPR001878">
    <property type="entry name" value="Znf_CCHC"/>
</dbReference>
<dbReference type="InterPro" id="IPR040256">
    <property type="entry name" value="At4g02000-like"/>
</dbReference>
<keyword evidence="5" id="KW-1185">Reference proteome</keyword>
<keyword evidence="1" id="KW-0863">Zinc-finger</keyword>
<gene>
    <name evidence="4" type="ORF">Bca52824_090050</name>
</gene>
<proteinExistence type="predicted"/>
<accession>A0A8X7TEL4</accession>
<dbReference type="GO" id="GO:0003676">
    <property type="term" value="F:nucleic acid binding"/>
    <property type="evidence" value="ECO:0007669"/>
    <property type="project" value="InterPro"/>
</dbReference>
<organism evidence="4 5">
    <name type="scientific">Brassica carinata</name>
    <name type="common">Ethiopian mustard</name>
    <name type="synonym">Abyssinian cabbage</name>
    <dbReference type="NCBI Taxonomy" id="52824"/>
    <lineage>
        <taxon>Eukaryota</taxon>
        <taxon>Viridiplantae</taxon>
        <taxon>Streptophyta</taxon>
        <taxon>Embryophyta</taxon>
        <taxon>Tracheophyta</taxon>
        <taxon>Spermatophyta</taxon>
        <taxon>Magnoliopsida</taxon>
        <taxon>eudicotyledons</taxon>
        <taxon>Gunneridae</taxon>
        <taxon>Pentapetalae</taxon>
        <taxon>rosids</taxon>
        <taxon>malvids</taxon>
        <taxon>Brassicales</taxon>
        <taxon>Brassicaceae</taxon>
        <taxon>Brassiceae</taxon>
        <taxon>Brassica</taxon>
    </lineage>
</organism>
<evidence type="ECO:0000313" key="4">
    <source>
        <dbReference type="EMBL" id="KAG2239190.1"/>
    </source>
</evidence>
<dbReference type="EMBL" id="JAAMPC010001604">
    <property type="protein sequence ID" value="KAG2239190.1"/>
    <property type="molecule type" value="Genomic_DNA"/>
</dbReference>
<evidence type="ECO:0000259" key="3">
    <source>
        <dbReference type="PROSITE" id="PS50158"/>
    </source>
</evidence>
<name>A0A8X7TEL4_BRACI</name>
<dbReference type="OrthoDB" id="1098763at2759"/>
<evidence type="ECO:0000313" key="5">
    <source>
        <dbReference type="Proteomes" id="UP000886595"/>
    </source>
</evidence>
<dbReference type="GO" id="GO:0008270">
    <property type="term" value="F:zinc ion binding"/>
    <property type="evidence" value="ECO:0007669"/>
    <property type="project" value="UniProtKB-KW"/>
</dbReference>
<protein>
    <recommendedName>
        <fullName evidence="3">CCHC-type domain-containing protein</fullName>
    </recommendedName>
</protein>
<sequence length="301" mass="32896">MVEVELDKPFPKKVAAWNKQGNFSLVDVEYSWLPTSCERCGQLGHKSKRCLSISGHKAATPAAEGKDSLVAHVFGSPVDASLDIQKVLEVSTRTSQEAAVDKRVATPSDFQIPSQAKETMSMLMVQASSSQQYISLAPASDKPATPKEDTSCTCDEVIDKVNSSEVNDLVSLTTISVLENMYESPSVICINETIESPPMESAPTKQQTETSVTQTSTRVCKKSSRIQEVDLGSNQFASLTSLEGEEEFQLDLDESSGSIDLLKRLLRERPVKPSAKGMEWQSQSMSRGRGKRGCGNRGRLR</sequence>
<dbReference type="PANTHER" id="PTHR31286:SF57">
    <property type="entry name" value="DUF4283 DOMAIN-CONTAINING PROTEIN"/>
    <property type="match status" value="1"/>
</dbReference>
<keyword evidence="1" id="KW-0862">Zinc</keyword>
<dbReference type="PANTHER" id="PTHR31286">
    <property type="entry name" value="GLYCINE-RICH CELL WALL STRUCTURAL PROTEIN 1.8-LIKE"/>
    <property type="match status" value="1"/>
</dbReference>
<evidence type="ECO:0000256" key="2">
    <source>
        <dbReference type="SAM" id="MobiDB-lite"/>
    </source>
</evidence>
<keyword evidence="1" id="KW-0479">Metal-binding</keyword>
<feature type="region of interest" description="Disordered" evidence="2">
    <location>
        <begin position="272"/>
        <end position="301"/>
    </location>
</feature>
<reference evidence="4 5" key="1">
    <citation type="submission" date="2020-02" db="EMBL/GenBank/DDBJ databases">
        <authorList>
            <person name="Ma Q."/>
            <person name="Huang Y."/>
            <person name="Song X."/>
            <person name="Pei D."/>
        </authorList>
    </citation>
    <scope>NUCLEOTIDE SEQUENCE [LARGE SCALE GENOMIC DNA]</scope>
    <source>
        <strain evidence="4">Sxm20200214</strain>
        <tissue evidence="4">Leaf</tissue>
    </source>
</reference>
<dbReference type="Proteomes" id="UP000886595">
    <property type="component" value="Unassembled WGS sequence"/>
</dbReference>
<dbReference type="PROSITE" id="PS50158">
    <property type="entry name" value="ZF_CCHC"/>
    <property type="match status" value="1"/>
</dbReference>
<feature type="compositionally biased region" description="Basic residues" evidence="2">
    <location>
        <begin position="288"/>
        <end position="301"/>
    </location>
</feature>
<dbReference type="AlphaFoldDB" id="A0A8X7TEL4"/>
<evidence type="ECO:0000256" key="1">
    <source>
        <dbReference type="PROSITE-ProRule" id="PRU00047"/>
    </source>
</evidence>
<comment type="caution">
    <text evidence="4">The sequence shown here is derived from an EMBL/GenBank/DDBJ whole genome shotgun (WGS) entry which is preliminary data.</text>
</comment>